<gene>
    <name evidence="2" type="ORF">PQR66_09175</name>
</gene>
<proteinExistence type="predicted"/>
<dbReference type="Pfam" id="PF09686">
    <property type="entry name" value="Plasmid_RAQPRD"/>
    <property type="match status" value="1"/>
</dbReference>
<name>A0ABW8ZK99_9BURK</name>
<feature type="chain" id="PRO_5046167226" evidence="1">
    <location>
        <begin position="31"/>
        <end position="117"/>
    </location>
</feature>
<feature type="signal peptide" evidence="1">
    <location>
        <begin position="1"/>
        <end position="30"/>
    </location>
</feature>
<comment type="caution">
    <text evidence="2">The sequence shown here is derived from an EMBL/GenBank/DDBJ whole genome shotgun (WGS) entry which is preliminary data.</text>
</comment>
<dbReference type="Proteomes" id="UP001629249">
    <property type="component" value="Unassembled WGS sequence"/>
</dbReference>
<dbReference type="RefSeq" id="WP_408326305.1">
    <property type="nucleotide sequence ID" value="NZ_JAQQFH010000002.1"/>
</dbReference>
<protein>
    <submittedName>
        <fullName evidence="2">RAQPRD family integrative conjugative element protein</fullName>
    </submittedName>
</protein>
<evidence type="ECO:0000313" key="2">
    <source>
        <dbReference type="EMBL" id="MFL9883195.1"/>
    </source>
</evidence>
<keyword evidence="3" id="KW-1185">Reference proteome</keyword>
<accession>A0ABW8ZK99</accession>
<dbReference type="InterPro" id="IPR019110">
    <property type="entry name" value="Uncharacterised_RAQPRD"/>
</dbReference>
<keyword evidence="1" id="KW-0732">Signal</keyword>
<dbReference type="EMBL" id="JAQQFN010000005">
    <property type="protein sequence ID" value="MFL9883195.1"/>
    <property type="molecule type" value="Genomic_DNA"/>
</dbReference>
<organism evidence="2 3">
    <name type="scientific">Paraburkholderia agricolaris</name>
    <dbReference type="NCBI Taxonomy" id="2152888"/>
    <lineage>
        <taxon>Bacteria</taxon>
        <taxon>Pseudomonadati</taxon>
        <taxon>Pseudomonadota</taxon>
        <taxon>Betaproteobacteria</taxon>
        <taxon>Burkholderiales</taxon>
        <taxon>Burkholderiaceae</taxon>
        <taxon>Paraburkholderia</taxon>
    </lineage>
</organism>
<evidence type="ECO:0000256" key="1">
    <source>
        <dbReference type="SAM" id="SignalP"/>
    </source>
</evidence>
<sequence>MKGSKPRGHWTGTLCLMGCAASWLALPAQATEPASVAGQLATIERQLETIDRLAAHAEQLPETDRPRYHFDYARLHADVSRMRAGLQDYLIPPRAQPRDAAELIGDYRIDPGNGDRP</sequence>
<reference evidence="2 3" key="1">
    <citation type="journal article" date="2024" name="Chem. Sci.">
        <title>Discovery of megapolipeptins by genome mining of a Burkholderiales bacteria collection.</title>
        <authorList>
            <person name="Paulo B.S."/>
            <person name="Recchia M.J.J."/>
            <person name="Lee S."/>
            <person name="Fergusson C.H."/>
            <person name="Romanowski S.B."/>
            <person name="Hernandez A."/>
            <person name="Krull N."/>
            <person name="Liu D.Y."/>
            <person name="Cavanagh H."/>
            <person name="Bos A."/>
            <person name="Gray C.A."/>
            <person name="Murphy B.T."/>
            <person name="Linington R.G."/>
            <person name="Eustaquio A.S."/>
        </authorList>
    </citation>
    <scope>NUCLEOTIDE SEQUENCE [LARGE SCALE GENOMIC DNA]</scope>
    <source>
        <strain evidence="2 3">RL16-012-BIC-B</strain>
    </source>
</reference>
<evidence type="ECO:0000313" key="3">
    <source>
        <dbReference type="Proteomes" id="UP001629249"/>
    </source>
</evidence>
<dbReference type="NCBIfam" id="TIGR01690">
    <property type="entry name" value="ICE_RAQPRD"/>
    <property type="match status" value="1"/>
</dbReference>